<evidence type="ECO:0000313" key="2">
    <source>
        <dbReference type="Proteomes" id="UP000838756"/>
    </source>
</evidence>
<keyword evidence="2" id="KW-1185">Reference proteome</keyword>
<sequence>MYTKTHSARRPGRPELTLEVSRCIGAYARAYAAFTSAGLPFQHLGTPTSIPPANYVPRPLPLQLRVDPRRGGRTTLGASQGAAGFKVQNRGTWNSLQKIYVQQWTSIGGYDDIDERHCIWLYLYY</sequence>
<comment type="caution">
    <text evidence="1">The sequence shown here is derived from an EMBL/GenBank/DDBJ whole genome shotgun (WGS) entry which is preliminary data.</text>
</comment>
<organism evidence="1 2">
    <name type="scientific">Pararge aegeria aegeria</name>
    <dbReference type="NCBI Taxonomy" id="348720"/>
    <lineage>
        <taxon>Eukaryota</taxon>
        <taxon>Metazoa</taxon>
        <taxon>Ecdysozoa</taxon>
        <taxon>Arthropoda</taxon>
        <taxon>Hexapoda</taxon>
        <taxon>Insecta</taxon>
        <taxon>Pterygota</taxon>
        <taxon>Neoptera</taxon>
        <taxon>Endopterygota</taxon>
        <taxon>Lepidoptera</taxon>
        <taxon>Glossata</taxon>
        <taxon>Ditrysia</taxon>
        <taxon>Papilionoidea</taxon>
        <taxon>Nymphalidae</taxon>
        <taxon>Satyrinae</taxon>
        <taxon>Satyrini</taxon>
        <taxon>Parargina</taxon>
        <taxon>Pararge</taxon>
    </lineage>
</organism>
<dbReference type="AlphaFoldDB" id="A0A8S4RCH4"/>
<accession>A0A8S4RCH4</accession>
<dbReference type="Proteomes" id="UP000838756">
    <property type="component" value="Unassembled WGS sequence"/>
</dbReference>
<proteinExistence type="predicted"/>
<evidence type="ECO:0000313" key="1">
    <source>
        <dbReference type="EMBL" id="CAH2234986.1"/>
    </source>
</evidence>
<name>A0A8S4RCH4_9NEOP</name>
<protein>
    <submittedName>
        <fullName evidence="1">Jg18985 protein</fullName>
    </submittedName>
</protein>
<dbReference type="EMBL" id="CAKXAJ010025106">
    <property type="protein sequence ID" value="CAH2234986.1"/>
    <property type="molecule type" value="Genomic_DNA"/>
</dbReference>
<reference evidence="1" key="1">
    <citation type="submission" date="2022-03" db="EMBL/GenBank/DDBJ databases">
        <authorList>
            <person name="Lindestad O."/>
        </authorList>
    </citation>
    <scope>NUCLEOTIDE SEQUENCE</scope>
</reference>
<gene>
    <name evidence="1" type="primary">jg18985</name>
    <name evidence="1" type="ORF">PAEG_LOCUS12679</name>
</gene>